<dbReference type="Proteomes" id="UP000250140">
    <property type="component" value="Unassembled WGS sequence"/>
</dbReference>
<accession>A0A8E2JYS9</accession>
<keyword evidence="3" id="KW-1185">Reference proteome</keyword>
<dbReference type="EMBL" id="KV748574">
    <property type="protein sequence ID" value="OCL14448.1"/>
    <property type="molecule type" value="Genomic_DNA"/>
</dbReference>
<gene>
    <name evidence="2" type="ORF">AOQ84DRAFT_358893</name>
</gene>
<dbReference type="AlphaFoldDB" id="A0A8E2JYS9"/>
<sequence length="302" mass="33522">MRESGGMLNPCLDSGGMSSNRKLGPRGNVESLSLPYRGASDSQMGPATCSPDLADVAECIPDLAKMSLETIAPGCTNPQGEATSSVRLSKEPWVQATNQTSELPRDSHRMVDCDPNGSKLWNAINAARTSQNTFTGGSTWSRAGCCPTEATTSPPPGDQDLETIAGDDPLVDEDIQGDVSGKSNHRPKYSWDEKIVILYLHVVLNYSWKAVAEQFLSYQDGKGHKQRGPRRATKRTISGLQSEAYRLFSCKEWNLVKRRTHSSGENRDVTNKNRFWQRVKMMKKEDFLKELEEKFNSPRAHL</sequence>
<dbReference type="OrthoDB" id="3954166at2759"/>
<feature type="region of interest" description="Disordered" evidence="1">
    <location>
        <begin position="1"/>
        <end position="30"/>
    </location>
</feature>
<evidence type="ECO:0000313" key="3">
    <source>
        <dbReference type="Proteomes" id="UP000250140"/>
    </source>
</evidence>
<proteinExistence type="predicted"/>
<evidence type="ECO:0000256" key="1">
    <source>
        <dbReference type="SAM" id="MobiDB-lite"/>
    </source>
</evidence>
<name>A0A8E2JYS9_9PEZI</name>
<evidence type="ECO:0000313" key="2">
    <source>
        <dbReference type="EMBL" id="OCL14448.1"/>
    </source>
</evidence>
<organism evidence="2 3">
    <name type="scientific">Glonium stellatum</name>
    <dbReference type="NCBI Taxonomy" id="574774"/>
    <lineage>
        <taxon>Eukaryota</taxon>
        <taxon>Fungi</taxon>
        <taxon>Dikarya</taxon>
        <taxon>Ascomycota</taxon>
        <taxon>Pezizomycotina</taxon>
        <taxon>Dothideomycetes</taxon>
        <taxon>Pleosporomycetidae</taxon>
        <taxon>Gloniales</taxon>
        <taxon>Gloniaceae</taxon>
        <taxon>Glonium</taxon>
    </lineage>
</organism>
<protein>
    <submittedName>
        <fullName evidence="2">Uncharacterized protein</fullName>
    </submittedName>
</protein>
<reference evidence="2 3" key="1">
    <citation type="journal article" date="2016" name="Nat. Commun.">
        <title>Ectomycorrhizal ecology is imprinted in the genome of the dominant symbiotic fungus Cenococcum geophilum.</title>
        <authorList>
            <consortium name="DOE Joint Genome Institute"/>
            <person name="Peter M."/>
            <person name="Kohler A."/>
            <person name="Ohm R.A."/>
            <person name="Kuo A."/>
            <person name="Krutzmann J."/>
            <person name="Morin E."/>
            <person name="Arend M."/>
            <person name="Barry K.W."/>
            <person name="Binder M."/>
            <person name="Choi C."/>
            <person name="Clum A."/>
            <person name="Copeland A."/>
            <person name="Grisel N."/>
            <person name="Haridas S."/>
            <person name="Kipfer T."/>
            <person name="LaButti K."/>
            <person name="Lindquist E."/>
            <person name="Lipzen A."/>
            <person name="Maire R."/>
            <person name="Meier B."/>
            <person name="Mihaltcheva S."/>
            <person name="Molinier V."/>
            <person name="Murat C."/>
            <person name="Poggeler S."/>
            <person name="Quandt C.A."/>
            <person name="Sperisen C."/>
            <person name="Tritt A."/>
            <person name="Tisserant E."/>
            <person name="Crous P.W."/>
            <person name="Henrissat B."/>
            <person name="Nehls U."/>
            <person name="Egli S."/>
            <person name="Spatafora J.W."/>
            <person name="Grigoriev I.V."/>
            <person name="Martin F.M."/>
        </authorList>
    </citation>
    <scope>NUCLEOTIDE SEQUENCE [LARGE SCALE GENOMIC DNA]</scope>
    <source>
        <strain evidence="2 3">CBS 207.34</strain>
    </source>
</reference>